<keyword evidence="1" id="KW-0732">Signal</keyword>
<evidence type="ECO:0000256" key="2">
    <source>
        <dbReference type="ARBA" id="ARBA00023157"/>
    </source>
</evidence>
<dbReference type="InterPro" id="IPR036426">
    <property type="entry name" value="Bulb-type_lectin_dom_sf"/>
</dbReference>
<dbReference type="AlphaFoldDB" id="A0AAW2WMT6"/>
<keyword evidence="5" id="KW-0808">Transferase</keyword>
<evidence type="ECO:0000259" key="4">
    <source>
        <dbReference type="PROSITE" id="PS50927"/>
    </source>
</evidence>
<sequence length="213" mass="23811">MATNRYMGIWYYFSPASVTWVANRERPLNDSSGTVSISSSGNIVLMNGNKEIIWSSDVTLSLPSHTTARLLNSGNLVLRDTSIGRILWRSHRHPVDSFLPKMRVSHNPRTNETVALNSWRSLQDPGHGNFTSGIHALGIPQIYIWDKGIPRWRSGPWNGQILTGVTDMYSVYVSGFSVGTEVDGTVYFTRSFQQKFLYRDFLDADGSCGGFLG</sequence>
<dbReference type="InterPro" id="IPR001480">
    <property type="entry name" value="Bulb-type_lectin_dom"/>
</dbReference>
<dbReference type="InterPro" id="IPR000858">
    <property type="entry name" value="S_locus_glycoprot_dom"/>
</dbReference>
<accession>A0AAW2WMT6</accession>
<keyword evidence="5" id="KW-0418">Kinase</keyword>
<dbReference type="Pfam" id="PF01453">
    <property type="entry name" value="B_lectin"/>
    <property type="match status" value="1"/>
</dbReference>
<reference evidence="5" key="2">
    <citation type="journal article" date="2024" name="Plant">
        <title>Genomic evolution and insights into agronomic trait innovations of Sesamum species.</title>
        <authorList>
            <person name="Miao H."/>
            <person name="Wang L."/>
            <person name="Qu L."/>
            <person name="Liu H."/>
            <person name="Sun Y."/>
            <person name="Le M."/>
            <person name="Wang Q."/>
            <person name="Wei S."/>
            <person name="Zheng Y."/>
            <person name="Lin W."/>
            <person name="Duan Y."/>
            <person name="Cao H."/>
            <person name="Xiong S."/>
            <person name="Wang X."/>
            <person name="Wei L."/>
            <person name="Li C."/>
            <person name="Ma Q."/>
            <person name="Ju M."/>
            <person name="Zhao R."/>
            <person name="Li G."/>
            <person name="Mu C."/>
            <person name="Tian Q."/>
            <person name="Mei H."/>
            <person name="Zhang T."/>
            <person name="Gao T."/>
            <person name="Zhang H."/>
        </authorList>
    </citation>
    <scope>NUCLEOTIDE SEQUENCE</scope>
    <source>
        <strain evidence="5">KEN1</strain>
    </source>
</reference>
<dbReference type="EMBL" id="JACGWN010000007">
    <property type="protein sequence ID" value="KAL0442853.1"/>
    <property type="molecule type" value="Genomic_DNA"/>
</dbReference>
<dbReference type="SUPFAM" id="SSF51110">
    <property type="entry name" value="alpha-D-mannose-specific plant lectins"/>
    <property type="match status" value="1"/>
</dbReference>
<feature type="domain" description="Bulb-type lectin" evidence="4">
    <location>
        <begin position="1"/>
        <end position="91"/>
    </location>
</feature>
<gene>
    <name evidence="5" type="ORF">Slati_2008000</name>
</gene>
<dbReference type="GO" id="GO:0048544">
    <property type="term" value="P:recognition of pollen"/>
    <property type="evidence" value="ECO:0007669"/>
    <property type="project" value="InterPro"/>
</dbReference>
<dbReference type="Gene3D" id="2.90.10.10">
    <property type="entry name" value="Bulb-type lectin domain"/>
    <property type="match status" value="1"/>
</dbReference>
<name>A0AAW2WMT6_9LAMI</name>
<organism evidence="5">
    <name type="scientific">Sesamum latifolium</name>
    <dbReference type="NCBI Taxonomy" id="2727402"/>
    <lineage>
        <taxon>Eukaryota</taxon>
        <taxon>Viridiplantae</taxon>
        <taxon>Streptophyta</taxon>
        <taxon>Embryophyta</taxon>
        <taxon>Tracheophyta</taxon>
        <taxon>Spermatophyta</taxon>
        <taxon>Magnoliopsida</taxon>
        <taxon>eudicotyledons</taxon>
        <taxon>Gunneridae</taxon>
        <taxon>Pentapetalae</taxon>
        <taxon>asterids</taxon>
        <taxon>lamiids</taxon>
        <taxon>Lamiales</taxon>
        <taxon>Pedaliaceae</taxon>
        <taxon>Sesamum</taxon>
    </lineage>
</organism>
<proteinExistence type="predicted"/>
<keyword evidence="3" id="KW-0325">Glycoprotein</keyword>
<comment type="caution">
    <text evidence="5">The sequence shown here is derived from an EMBL/GenBank/DDBJ whole genome shotgun (WGS) entry which is preliminary data.</text>
</comment>
<protein>
    <submittedName>
        <fullName evidence="5">G-type lectin S-receptor-like serine/threonine-protein kinase</fullName>
    </submittedName>
</protein>
<evidence type="ECO:0000313" key="5">
    <source>
        <dbReference type="EMBL" id="KAL0442853.1"/>
    </source>
</evidence>
<dbReference type="PANTHER" id="PTHR32444:SF198">
    <property type="entry name" value="BULB-TYPE LECTIN DOMAIN-CONTAINING PROTEIN"/>
    <property type="match status" value="1"/>
</dbReference>
<keyword evidence="2" id="KW-1015">Disulfide bond</keyword>
<dbReference type="GO" id="GO:0016301">
    <property type="term" value="F:kinase activity"/>
    <property type="evidence" value="ECO:0007669"/>
    <property type="project" value="UniProtKB-KW"/>
</dbReference>
<dbReference type="PROSITE" id="PS50927">
    <property type="entry name" value="BULB_LECTIN"/>
    <property type="match status" value="1"/>
</dbReference>
<reference evidence="5" key="1">
    <citation type="submission" date="2020-06" db="EMBL/GenBank/DDBJ databases">
        <authorList>
            <person name="Li T."/>
            <person name="Hu X."/>
            <person name="Zhang T."/>
            <person name="Song X."/>
            <person name="Zhang H."/>
            <person name="Dai N."/>
            <person name="Sheng W."/>
            <person name="Hou X."/>
            <person name="Wei L."/>
        </authorList>
    </citation>
    <scope>NUCLEOTIDE SEQUENCE</scope>
    <source>
        <strain evidence="5">KEN1</strain>
        <tissue evidence="5">Leaf</tissue>
    </source>
</reference>
<evidence type="ECO:0000256" key="1">
    <source>
        <dbReference type="ARBA" id="ARBA00022729"/>
    </source>
</evidence>
<evidence type="ECO:0000256" key="3">
    <source>
        <dbReference type="ARBA" id="ARBA00023180"/>
    </source>
</evidence>
<dbReference type="SMART" id="SM00108">
    <property type="entry name" value="B_lectin"/>
    <property type="match status" value="1"/>
</dbReference>
<dbReference type="Pfam" id="PF00954">
    <property type="entry name" value="S_locus_glycop"/>
    <property type="match status" value="1"/>
</dbReference>
<dbReference type="PANTHER" id="PTHR32444">
    <property type="entry name" value="BULB-TYPE LECTIN DOMAIN-CONTAINING PROTEIN"/>
    <property type="match status" value="1"/>
</dbReference>